<gene>
    <name evidence="2" type="ORF">ACFQ5G_18030</name>
</gene>
<evidence type="ECO:0000313" key="3">
    <source>
        <dbReference type="Proteomes" id="UP001597183"/>
    </source>
</evidence>
<comment type="caution">
    <text evidence="2">The sequence shown here is derived from an EMBL/GenBank/DDBJ whole genome shotgun (WGS) entry which is preliminary data.</text>
</comment>
<accession>A0ABW4AAQ0</accession>
<organism evidence="2 3">
    <name type="scientific">Actinoplanes sichuanensis</name>
    <dbReference type="NCBI Taxonomy" id="512349"/>
    <lineage>
        <taxon>Bacteria</taxon>
        <taxon>Bacillati</taxon>
        <taxon>Actinomycetota</taxon>
        <taxon>Actinomycetes</taxon>
        <taxon>Micromonosporales</taxon>
        <taxon>Micromonosporaceae</taxon>
        <taxon>Actinoplanes</taxon>
    </lineage>
</organism>
<feature type="compositionally biased region" description="Basic and acidic residues" evidence="1">
    <location>
        <begin position="1"/>
        <end position="22"/>
    </location>
</feature>
<evidence type="ECO:0000313" key="2">
    <source>
        <dbReference type="EMBL" id="MFD1367258.1"/>
    </source>
</evidence>
<keyword evidence="3" id="KW-1185">Reference proteome</keyword>
<dbReference type="Proteomes" id="UP001597183">
    <property type="component" value="Unassembled WGS sequence"/>
</dbReference>
<evidence type="ECO:0000256" key="1">
    <source>
        <dbReference type="SAM" id="MobiDB-lite"/>
    </source>
</evidence>
<dbReference type="EMBL" id="JBHTMK010000023">
    <property type="protein sequence ID" value="MFD1367258.1"/>
    <property type="molecule type" value="Genomic_DNA"/>
</dbReference>
<sequence>MRRVSRADGRRARSAGSKDGRDGIPYPSVVDEHGRSAPATSPFIRDECHGAEAYAKQRLHELMARNQGLLNEISLRSCLLVRAYDQGDRETTHLPRFKEALSVWAALVNAERLHVEAYAEHRNRVIEIYWSAVLRTHHVVRGFAAAQREASRNGQVTPGGVRISVPGDDQVRVLDLNSWQPLKVASDLRHITPVETLRESLRAGFITDLYDYGTLPRALDIIKTVLSPTGAH</sequence>
<proteinExistence type="predicted"/>
<reference evidence="3" key="1">
    <citation type="journal article" date="2019" name="Int. J. Syst. Evol. Microbiol.">
        <title>The Global Catalogue of Microorganisms (GCM) 10K type strain sequencing project: providing services to taxonomists for standard genome sequencing and annotation.</title>
        <authorList>
            <consortium name="The Broad Institute Genomics Platform"/>
            <consortium name="The Broad Institute Genome Sequencing Center for Infectious Disease"/>
            <person name="Wu L."/>
            <person name="Ma J."/>
        </authorList>
    </citation>
    <scope>NUCLEOTIDE SEQUENCE [LARGE SCALE GENOMIC DNA]</scope>
    <source>
        <strain evidence="3">CCM 7526</strain>
    </source>
</reference>
<feature type="region of interest" description="Disordered" evidence="1">
    <location>
        <begin position="1"/>
        <end position="42"/>
    </location>
</feature>
<dbReference type="RefSeq" id="WP_317795932.1">
    <property type="nucleotide sequence ID" value="NZ_AP028461.1"/>
</dbReference>
<name>A0ABW4AAQ0_9ACTN</name>
<protein>
    <submittedName>
        <fullName evidence="2">Uncharacterized protein</fullName>
    </submittedName>
</protein>